<sequence>MNWAEGWGSVLPRDSFGREIFSIVELSSALLPIDIIFRPIQMDFLLICIGELSDTEAMEMDSKRTAAYGYLGVSVPSVTGRLAVPSNCFVDRLSQELPPQPSYPDGWSGLCAWKARSGAYICTEG</sequence>
<evidence type="ECO:0000313" key="2">
    <source>
        <dbReference type="Proteomes" id="UP001293254"/>
    </source>
</evidence>
<keyword evidence="2" id="KW-1185">Reference proteome</keyword>
<reference evidence="1" key="2">
    <citation type="journal article" date="2024" name="Plant">
        <title>Genomic evolution and insights into agronomic trait innovations of Sesamum species.</title>
        <authorList>
            <person name="Miao H."/>
            <person name="Wang L."/>
            <person name="Qu L."/>
            <person name="Liu H."/>
            <person name="Sun Y."/>
            <person name="Le M."/>
            <person name="Wang Q."/>
            <person name="Wei S."/>
            <person name="Zheng Y."/>
            <person name="Lin W."/>
            <person name="Duan Y."/>
            <person name="Cao H."/>
            <person name="Xiong S."/>
            <person name="Wang X."/>
            <person name="Wei L."/>
            <person name="Li C."/>
            <person name="Ma Q."/>
            <person name="Ju M."/>
            <person name="Zhao R."/>
            <person name="Li G."/>
            <person name="Mu C."/>
            <person name="Tian Q."/>
            <person name="Mei H."/>
            <person name="Zhang T."/>
            <person name="Gao T."/>
            <person name="Zhang H."/>
        </authorList>
    </citation>
    <scope>NUCLEOTIDE SEQUENCE</scope>
    <source>
        <strain evidence="1">3651</strain>
    </source>
</reference>
<comment type="caution">
    <text evidence="1">The sequence shown here is derived from an EMBL/GenBank/DDBJ whole genome shotgun (WGS) entry which is preliminary data.</text>
</comment>
<name>A0AAE1Y240_9LAMI</name>
<protein>
    <submittedName>
        <fullName evidence="1">Uncharacterized protein</fullName>
    </submittedName>
</protein>
<organism evidence="1 2">
    <name type="scientific">Sesamum alatum</name>
    <dbReference type="NCBI Taxonomy" id="300844"/>
    <lineage>
        <taxon>Eukaryota</taxon>
        <taxon>Viridiplantae</taxon>
        <taxon>Streptophyta</taxon>
        <taxon>Embryophyta</taxon>
        <taxon>Tracheophyta</taxon>
        <taxon>Spermatophyta</taxon>
        <taxon>Magnoliopsida</taxon>
        <taxon>eudicotyledons</taxon>
        <taxon>Gunneridae</taxon>
        <taxon>Pentapetalae</taxon>
        <taxon>asterids</taxon>
        <taxon>lamiids</taxon>
        <taxon>Lamiales</taxon>
        <taxon>Pedaliaceae</taxon>
        <taxon>Sesamum</taxon>
    </lineage>
</organism>
<reference evidence="1" key="1">
    <citation type="submission" date="2020-06" db="EMBL/GenBank/DDBJ databases">
        <authorList>
            <person name="Li T."/>
            <person name="Hu X."/>
            <person name="Zhang T."/>
            <person name="Song X."/>
            <person name="Zhang H."/>
            <person name="Dai N."/>
            <person name="Sheng W."/>
            <person name="Hou X."/>
            <person name="Wei L."/>
        </authorList>
    </citation>
    <scope>NUCLEOTIDE SEQUENCE</scope>
    <source>
        <strain evidence="1">3651</strain>
        <tissue evidence="1">Leaf</tissue>
    </source>
</reference>
<accession>A0AAE1Y240</accession>
<gene>
    <name evidence="1" type="ORF">Salat_1817300</name>
</gene>
<dbReference type="Proteomes" id="UP001293254">
    <property type="component" value="Unassembled WGS sequence"/>
</dbReference>
<evidence type="ECO:0000313" key="1">
    <source>
        <dbReference type="EMBL" id="KAK4422350.1"/>
    </source>
</evidence>
<dbReference type="EMBL" id="JACGWO010000007">
    <property type="protein sequence ID" value="KAK4422350.1"/>
    <property type="molecule type" value="Genomic_DNA"/>
</dbReference>
<dbReference type="AlphaFoldDB" id="A0AAE1Y240"/>
<proteinExistence type="predicted"/>